<dbReference type="AlphaFoldDB" id="A0AAD7GY00"/>
<protein>
    <submittedName>
        <fullName evidence="2">Uncharacterized protein</fullName>
    </submittedName>
</protein>
<accession>A0AAD7GY00</accession>
<comment type="caution">
    <text evidence="2">The sequence shown here is derived from an EMBL/GenBank/DDBJ whole genome shotgun (WGS) entry which is preliminary data.</text>
</comment>
<evidence type="ECO:0000256" key="1">
    <source>
        <dbReference type="SAM" id="MobiDB-lite"/>
    </source>
</evidence>
<keyword evidence="3" id="KW-1185">Reference proteome</keyword>
<feature type="compositionally biased region" description="Polar residues" evidence="1">
    <location>
        <begin position="55"/>
        <end position="87"/>
    </location>
</feature>
<evidence type="ECO:0000313" key="3">
    <source>
        <dbReference type="Proteomes" id="UP001221757"/>
    </source>
</evidence>
<gene>
    <name evidence="2" type="ORF">B0H17DRAFT_1033035</name>
</gene>
<feature type="region of interest" description="Disordered" evidence="1">
    <location>
        <begin position="31"/>
        <end position="87"/>
    </location>
</feature>
<dbReference type="Proteomes" id="UP001221757">
    <property type="component" value="Unassembled WGS sequence"/>
</dbReference>
<organism evidence="2 3">
    <name type="scientific">Mycena rosella</name>
    <name type="common">Pink bonnet</name>
    <name type="synonym">Agaricus rosellus</name>
    <dbReference type="NCBI Taxonomy" id="1033263"/>
    <lineage>
        <taxon>Eukaryota</taxon>
        <taxon>Fungi</taxon>
        <taxon>Dikarya</taxon>
        <taxon>Basidiomycota</taxon>
        <taxon>Agaricomycotina</taxon>
        <taxon>Agaricomycetes</taxon>
        <taxon>Agaricomycetidae</taxon>
        <taxon>Agaricales</taxon>
        <taxon>Marasmiineae</taxon>
        <taxon>Mycenaceae</taxon>
        <taxon>Mycena</taxon>
    </lineage>
</organism>
<sequence length="87" mass="9219">MSVFFEERESQQTFCERILSTILSSFLTTTTTTTMSSSSNSNSNPNAGSGSSTGQSYTVTGSGTNSQGNHYCTRESSGGSGYHYSNT</sequence>
<proteinExistence type="predicted"/>
<evidence type="ECO:0000313" key="2">
    <source>
        <dbReference type="EMBL" id="KAJ7707542.1"/>
    </source>
</evidence>
<feature type="compositionally biased region" description="Low complexity" evidence="1">
    <location>
        <begin position="31"/>
        <end position="54"/>
    </location>
</feature>
<name>A0AAD7GY00_MYCRO</name>
<reference evidence="2" key="1">
    <citation type="submission" date="2023-03" db="EMBL/GenBank/DDBJ databases">
        <title>Massive genome expansion in bonnet fungi (Mycena s.s.) driven by repeated elements and novel gene families across ecological guilds.</title>
        <authorList>
            <consortium name="Lawrence Berkeley National Laboratory"/>
            <person name="Harder C.B."/>
            <person name="Miyauchi S."/>
            <person name="Viragh M."/>
            <person name="Kuo A."/>
            <person name="Thoen E."/>
            <person name="Andreopoulos B."/>
            <person name="Lu D."/>
            <person name="Skrede I."/>
            <person name="Drula E."/>
            <person name="Henrissat B."/>
            <person name="Morin E."/>
            <person name="Kohler A."/>
            <person name="Barry K."/>
            <person name="LaButti K."/>
            <person name="Morin E."/>
            <person name="Salamov A."/>
            <person name="Lipzen A."/>
            <person name="Mereny Z."/>
            <person name="Hegedus B."/>
            <person name="Baldrian P."/>
            <person name="Stursova M."/>
            <person name="Weitz H."/>
            <person name="Taylor A."/>
            <person name="Grigoriev I.V."/>
            <person name="Nagy L.G."/>
            <person name="Martin F."/>
            <person name="Kauserud H."/>
        </authorList>
    </citation>
    <scope>NUCLEOTIDE SEQUENCE</scope>
    <source>
        <strain evidence="2">CBHHK067</strain>
    </source>
</reference>
<dbReference type="EMBL" id="JARKIE010000005">
    <property type="protein sequence ID" value="KAJ7707542.1"/>
    <property type="molecule type" value="Genomic_DNA"/>
</dbReference>